<organism evidence="1 2">
    <name type="scientific">Polarella glacialis</name>
    <name type="common">Dinoflagellate</name>
    <dbReference type="NCBI Taxonomy" id="89957"/>
    <lineage>
        <taxon>Eukaryota</taxon>
        <taxon>Sar</taxon>
        <taxon>Alveolata</taxon>
        <taxon>Dinophyceae</taxon>
        <taxon>Suessiales</taxon>
        <taxon>Suessiaceae</taxon>
        <taxon>Polarella</taxon>
    </lineage>
</organism>
<dbReference type="Proteomes" id="UP000626109">
    <property type="component" value="Unassembled WGS sequence"/>
</dbReference>
<gene>
    <name evidence="1" type="ORF">PGLA2088_LOCUS28137</name>
</gene>
<evidence type="ECO:0000313" key="2">
    <source>
        <dbReference type="Proteomes" id="UP000626109"/>
    </source>
</evidence>
<dbReference type="EMBL" id="CAJNNW010027748">
    <property type="protein sequence ID" value="CAE8692976.1"/>
    <property type="molecule type" value="Genomic_DNA"/>
</dbReference>
<sequence>MVSATGRAVLCEQVTSVALLPQSWHLAPAATGSSPSGDGDTALTDEYVRGKEAAVGTFFTANEISQPEQAILNAFEDHIRNATDKQAEIGKLSEKWGLDLVIESAR</sequence>
<name>A0A813K3J9_POLGL</name>
<evidence type="ECO:0000313" key="1">
    <source>
        <dbReference type="EMBL" id="CAE8692976.1"/>
    </source>
</evidence>
<accession>A0A813K3J9</accession>
<comment type="caution">
    <text evidence="1">The sequence shown here is derived from an EMBL/GenBank/DDBJ whole genome shotgun (WGS) entry which is preliminary data.</text>
</comment>
<protein>
    <submittedName>
        <fullName evidence="1">Uncharacterized protein</fullName>
    </submittedName>
</protein>
<reference evidence="1" key="1">
    <citation type="submission" date="2021-02" db="EMBL/GenBank/DDBJ databases">
        <authorList>
            <person name="Dougan E. K."/>
            <person name="Rhodes N."/>
            <person name="Thang M."/>
            <person name="Chan C."/>
        </authorList>
    </citation>
    <scope>NUCLEOTIDE SEQUENCE</scope>
</reference>
<dbReference type="AlphaFoldDB" id="A0A813K3J9"/>
<proteinExistence type="predicted"/>